<gene>
    <name evidence="1" type="ORF">L6452_35149</name>
</gene>
<keyword evidence="2" id="KW-1185">Reference proteome</keyword>
<evidence type="ECO:0000313" key="2">
    <source>
        <dbReference type="Proteomes" id="UP001055879"/>
    </source>
</evidence>
<sequence>MNRKPGYGAKLRANLEPTKGVGRLRQQDGGHGSRNPLRSVLPTLESTQSEVGSSGWKSTARRAVSGAPPAALENPEDRVPPTPGRTHNRIRSPSALNVKVKKFNQARVNGGSNYDSLKSESGLEATRVPAACLPTSSRGLGPQRHVSLAKLVRRTSRAGRLELLSKSLSLKLGVSLQSNVKLNRNVDFRKQDVGSDVNFVNVSFAKMKNDNRSMEHNDLNGNNSVSQCSSPVDIANMLKNQGVNQNQSDDHVVHNSEVGYEE</sequence>
<reference evidence="1 2" key="2">
    <citation type="journal article" date="2022" name="Mol. Ecol. Resour.">
        <title>The genomes of chicory, endive, great burdock and yacon provide insights into Asteraceae paleo-polyploidization history and plant inulin production.</title>
        <authorList>
            <person name="Fan W."/>
            <person name="Wang S."/>
            <person name="Wang H."/>
            <person name="Wang A."/>
            <person name="Jiang F."/>
            <person name="Liu H."/>
            <person name="Zhao H."/>
            <person name="Xu D."/>
            <person name="Zhang Y."/>
        </authorList>
    </citation>
    <scope>NUCLEOTIDE SEQUENCE [LARGE SCALE GENOMIC DNA]</scope>
    <source>
        <strain evidence="2">cv. Niubang</strain>
    </source>
</reference>
<organism evidence="1 2">
    <name type="scientific">Arctium lappa</name>
    <name type="common">Greater burdock</name>
    <name type="synonym">Lappa major</name>
    <dbReference type="NCBI Taxonomy" id="4217"/>
    <lineage>
        <taxon>Eukaryota</taxon>
        <taxon>Viridiplantae</taxon>
        <taxon>Streptophyta</taxon>
        <taxon>Embryophyta</taxon>
        <taxon>Tracheophyta</taxon>
        <taxon>Spermatophyta</taxon>
        <taxon>Magnoliopsida</taxon>
        <taxon>eudicotyledons</taxon>
        <taxon>Gunneridae</taxon>
        <taxon>Pentapetalae</taxon>
        <taxon>asterids</taxon>
        <taxon>campanulids</taxon>
        <taxon>Asterales</taxon>
        <taxon>Asteraceae</taxon>
        <taxon>Carduoideae</taxon>
        <taxon>Cardueae</taxon>
        <taxon>Arctiinae</taxon>
        <taxon>Arctium</taxon>
    </lineage>
</organism>
<protein>
    <submittedName>
        <fullName evidence="1">Uncharacterized protein</fullName>
    </submittedName>
</protein>
<proteinExistence type="predicted"/>
<comment type="caution">
    <text evidence="1">The sequence shown here is derived from an EMBL/GenBank/DDBJ whole genome shotgun (WGS) entry which is preliminary data.</text>
</comment>
<dbReference type="Proteomes" id="UP001055879">
    <property type="component" value="Linkage Group LG12"/>
</dbReference>
<name>A0ACB8YLA2_ARCLA</name>
<dbReference type="EMBL" id="CM042058">
    <property type="protein sequence ID" value="KAI3685886.1"/>
    <property type="molecule type" value="Genomic_DNA"/>
</dbReference>
<reference evidence="2" key="1">
    <citation type="journal article" date="2022" name="Mol. Ecol. Resour.">
        <title>The genomes of chicory, endive, great burdock and yacon provide insights into Asteraceae palaeo-polyploidization history and plant inulin production.</title>
        <authorList>
            <person name="Fan W."/>
            <person name="Wang S."/>
            <person name="Wang H."/>
            <person name="Wang A."/>
            <person name="Jiang F."/>
            <person name="Liu H."/>
            <person name="Zhao H."/>
            <person name="Xu D."/>
            <person name="Zhang Y."/>
        </authorList>
    </citation>
    <scope>NUCLEOTIDE SEQUENCE [LARGE SCALE GENOMIC DNA]</scope>
    <source>
        <strain evidence="2">cv. Niubang</strain>
    </source>
</reference>
<accession>A0ACB8YLA2</accession>
<evidence type="ECO:0000313" key="1">
    <source>
        <dbReference type="EMBL" id="KAI3685886.1"/>
    </source>
</evidence>